<dbReference type="Gene3D" id="2.130.10.10">
    <property type="entry name" value="YVTN repeat-like/Quinoprotein amine dehydrogenase"/>
    <property type="match status" value="1"/>
</dbReference>
<dbReference type="SUPFAM" id="SSF50978">
    <property type="entry name" value="WD40 repeat-like"/>
    <property type="match status" value="1"/>
</dbReference>
<accession>A0A6A2X7V3</accession>
<dbReference type="SMART" id="SM00320">
    <property type="entry name" value="WD40"/>
    <property type="match status" value="1"/>
</dbReference>
<dbReference type="Proteomes" id="UP000436088">
    <property type="component" value="Unassembled WGS sequence"/>
</dbReference>
<keyword evidence="1" id="KW-0853">WD repeat</keyword>
<proteinExistence type="predicted"/>
<dbReference type="EMBL" id="VEPZ02001469">
    <property type="protein sequence ID" value="KAE8671433.1"/>
    <property type="molecule type" value="Genomic_DNA"/>
</dbReference>
<sequence>MEDMIRCPALAVNKIAHEAGFTFIAFKKTYNRKETGKANDSSRVNQFERHLLSPVEVVHRSSCGIPERGGWLRLYRFHVLKEPSPLIRAAPVPNFYITSQLEGHNMPVRSLVFSPELDSCKLYSVSDDGHMHIYEVEGKAIIGAMSGHSGWVLSVDVMSNHMDQVWAVAFRPGGRGGRVDSKAVNETRQITSYSRSTRSRLDKYSDRMDSTRARARLEFLTSRNELLDIRLEKLMSSSKKIMQTPERLRMSRGSLELGEKDLDGEVNTFRIMTATLLKINESNDVIGDGVCIEKLRKGRLRWFEHVLRRQPSDAVRRVESITVNGARRRGRPRRK</sequence>
<dbReference type="PANTHER" id="PTHR44090">
    <property type="entry name" value="WD REPEAT-CONTAINING PROTEIN 61"/>
    <property type="match status" value="1"/>
</dbReference>
<keyword evidence="4" id="KW-1185">Reference proteome</keyword>
<name>A0A6A2X7V3_HIBSY</name>
<dbReference type="AlphaFoldDB" id="A0A6A2X7V3"/>
<gene>
    <name evidence="3" type="ORF">F3Y22_tig00111952pilonHSYRG00013</name>
</gene>
<dbReference type="InterPro" id="IPR001680">
    <property type="entry name" value="WD40_rpt"/>
</dbReference>
<protein>
    <submittedName>
        <fullName evidence="3">Hydroxyproline-rich glycoprotein family protein</fullName>
    </submittedName>
</protein>
<evidence type="ECO:0000256" key="2">
    <source>
        <dbReference type="ARBA" id="ARBA00022737"/>
    </source>
</evidence>
<organism evidence="3 4">
    <name type="scientific">Hibiscus syriacus</name>
    <name type="common">Rose of Sharon</name>
    <dbReference type="NCBI Taxonomy" id="106335"/>
    <lineage>
        <taxon>Eukaryota</taxon>
        <taxon>Viridiplantae</taxon>
        <taxon>Streptophyta</taxon>
        <taxon>Embryophyta</taxon>
        <taxon>Tracheophyta</taxon>
        <taxon>Spermatophyta</taxon>
        <taxon>Magnoliopsida</taxon>
        <taxon>eudicotyledons</taxon>
        <taxon>Gunneridae</taxon>
        <taxon>Pentapetalae</taxon>
        <taxon>rosids</taxon>
        <taxon>malvids</taxon>
        <taxon>Malvales</taxon>
        <taxon>Malvaceae</taxon>
        <taxon>Malvoideae</taxon>
        <taxon>Hibiscus</taxon>
    </lineage>
</organism>
<dbReference type="PANTHER" id="PTHR44090:SF1">
    <property type="entry name" value="SUPERKILLER COMPLEX PROTEIN 8"/>
    <property type="match status" value="1"/>
</dbReference>
<evidence type="ECO:0000256" key="1">
    <source>
        <dbReference type="ARBA" id="ARBA00022574"/>
    </source>
</evidence>
<dbReference type="InterPro" id="IPR015943">
    <property type="entry name" value="WD40/YVTN_repeat-like_dom_sf"/>
</dbReference>
<dbReference type="GO" id="GO:0016593">
    <property type="term" value="C:Cdc73/Paf1 complex"/>
    <property type="evidence" value="ECO:0007669"/>
    <property type="project" value="TreeGrafter"/>
</dbReference>
<reference evidence="3" key="1">
    <citation type="submission" date="2019-09" db="EMBL/GenBank/DDBJ databases">
        <title>Draft genome information of white flower Hibiscus syriacus.</title>
        <authorList>
            <person name="Kim Y.-M."/>
        </authorList>
    </citation>
    <scope>NUCLEOTIDE SEQUENCE [LARGE SCALE GENOMIC DNA]</scope>
    <source>
        <strain evidence="3">YM2019G1</strain>
    </source>
</reference>
<keyword evidence="2" id="KW-0677">Repeat</keyword>
<comment type="caution">
    <text evidence="3">The sequence shown here is derived from an EMBL/GenBank/DDBJ whole genome shotgun (WGS) entry which is preliminary data.</text>
</comment>
<evidence type="ECO:0000313" key="3">
    <source>
        <dbReference type="EMBL" id="KAE8671433.1"/>
    </source>
</evidence>
<evidence type="ECO:0000313" key="4">
    <source>
        <dbReference type="Proteomes" id="UP000436088"/>
    </source>
</evidence>
<dbReference type="InterPro" id="IPR051510">
    <property type="entry name" value="SKI8"/>
</dbReference>
<dbReference type="InterPro" id="IPR036322">
    <property type="entry name" value="WD40_repeat_dom_sf"/>
</dbReference>